<dbReference type="EMBL" id="AOKY01000353">
    <property type="protein sequence ID" value="KDB22453.1"/>
    <property type="molecule type" value="Genomic_DNA"/>
</dbReference>
<evidence type="ECO:0000259" key="2">
    <source>
        <dbReference type="Pfam" id="PF01217"/>
    </source>
</evidence>
<dbReference type="InterPro" id="IPR015257">
    <property type="entry name" value="Maf1"/>
</dbReference>
<dbReference type="PANTHER" id="PTHR22504:SF0">
    <property type="entry name" value="REPRESSOR OF RNA POLYMERASE III TRANSCRIPTION MAF1 HOMOLOG"/>
    <property type="match status" value="1"/>
</dbReference>
<comment type="caution">
    <text evidence="3">The sequence shown here is derived from an EMBL/GenBank/DDBJ whole genome shotgun (WGS) entry which is preliminary data.</text>
</comment>
<dbReference type="Proteomes" id="UP000024533">
    <property type="component" value="Unassembled WGS sequence"/>
</dbReference>
<dbReference type="Pfam" id="PF09174">
    <property type="entry name" value="Maf1"/>
    <property type="match status" value="1"/>
</dbReference>
<dbReference type="InterPro" id="IPR022775">
    <property type="entry name" value="AP_mu_sigma_su"/>
</dbReference>
<organism evidence="3 4">
    <name type="scientific">Trichophyton interdigitale (strain MR816)</name>
    <dbReference type="NCBI Taxonomy" id="1215338"/>
    <lineage>
        <taxon>Eukaryota</taxon>
        <taxon>Fungi</taxon>
        <taxon>Dikarya</taxon>
        <taxon>Ascomycota</taxon>
        <taxon>Pezizomycotina</taxon>
        <taxon>Eurotiomycetes</taxon>
        <taxon>Eurotiomycetidae</taxon>
        <taxon>Onygenales</taxon>
        <taxon>Arthrodermataceae</taxon>
        <taxon>Trichophyton</taxon>
    </lineage>
</organism>
<keyword evidence="4" id="KW-1185">Reference proteome</keyword>
<feature type="domain" description="AP complex mu/sigma subunit" evidence="2">
    <location>
        <begin position="1"/>
        <end position="96"/>
    </location>
</feature>
<proteinExistence type="predicted"/>
<dbReference type="HOGENOM" id="CLU_037043_1_1_1"/>
<dbReference type="InterPro" id="IPR038564">
    <property type="entry name" value="Maf1_sf"/>
</dbReference>
<dbReference type="AlphaFoldDB" id="A0A059J440"/>
<reference evidence="3 4" key="1">
    <citation type="submission" date="2014-02" db="EMBL/GenBank/DDBJ databases">
        <title>The Genome Sequence of Trichophyton interdigitale MR816.</title>
        <authorList>
            <consortium name="The Broad Institute Genomics Platform"/>
            <person name="Cuomo C.A."/>
            <person name="White T.C."/>
            <person name="Graser Y."/>
            <person name="Martinez-Rossi N."/>
            <person name="Heitman J."/>
            <person name="Young S.K."/>
            <person name="Zeng Q."/>
            <person name="Gargeya S."/>
            <person name="Abouelleil A."/>
            <person name="Alvarado L."/>
            <person name="Chapman S.B."/>
            <person name="Gainer-Dewar J."/>
            <person name="Goldberg J."/>
            <person name="Griggs A."/>
            <person name="Gujja S."/>
            <person name="Hansen M."/>
            <person name="Howarth C."/>
            <person name="Imamovic A."/>
            <person name="Larimer J."/>
            <person name="Martinez D."/>
            <person name="Murphy C."/>
            <person name="Pearson M.D."/>
            <person name="Persinoti G."/>
            <person name="Poon T."/>
            <person name="Priest M."/>
            <person name="Roberts A.D."/>
            <person name="Saif S."/>
            <person name="Shea T.D."/>
            <person name="Sykes S.N."/>
            <person name="Wortman J."/>
            <person name="Nusbaum C."/>
            <person name="Birren B."/>
        </authorList>
    </citation>
    <scope>NUCLEOTIDE SEQUENCE [LARGE SCALE GENOMIC DNA]</scope>
    <source>
        <strain evidence="3 4">MR816</strain>
    </source>
</reference>
<dbReference type="GO" id="GO:0000994">
    <property type="term" value="F:RNA polymerase III core binding"/>
    <property type="evidence" value="ECO:0007669"/>
    <property type="project" value="TreeGrafter"/>
</dbReference>
<dbReference type="OrthoDB" id="277029at2759"/>
<sequence>MCNFLEYKDSKVVYRRYASLFFIAGCSSTDNELITLEIVHRYVEQMDKYYGNVCELDIIFNFQKAYFILDELLLAGEMQESSKKNVLRCISQQDSLEDMEFLPLSEFDDVTRALNFDTPDCMVVGGCDLYTTKAASGDKKLYKNIETSLETQYESLLRLSASLSPPNASSAAMSLNLSRSSPFGPLSEHSSRRTYAYLIATLNASHPDYDFSHVLRPSDFRREKNLRRVMDTIDTTLFNLRPQLARDVTPPTPTSSSPHMSATTHSWGPRMWRIIDNQMSLKECSIYCYSPDEDPYDGEEGTIWSLNYFFFNKVRKRVCYIYLRGISVLSQLPADGTATPVPGKRNVDDDGYVSHDTGARKRAKYWFGDGANDEMDEFSADEEERQPSQPARPVVDEYDNYILSDDDLRSQSGSKTTVRALSEEIADSMEV</sequence>
<evidence type="ECO:0000256" key="1">
    <source>
        <dbReference type="SAM" id="MobiDB-lite"/>
    </source>
</evidence>
<dbReference type="SUPFAM" id="SSF64356">
    <property type="entry name" value="SNARE-like"/>
    <property type="match status" value="1"/>
</dbReference>
<dbReference type="Pfam" id="PF01217">
    <property type="entry name" value="Clat_adaptor_s"/>
    <property type="match status" value="1"/>
</dbReference>
<feature type="region of interest" description="Disordered" evidence="1">
    <location>
        <begin position="377"/>
        <end position="396"/>
    </location>
</feature>
<gene>
    <name evidence="3" type="ORF">H109_05637</name>
</gene>
<dbReference type="OMA" id="GCDLWTV"/>
<dbReference type="STRING" id="1215338.A0A059J440"/>
<dbReference type="InterPro" id="IPR011012">
    <property type="entry name" value="Longin-like_dom_sf"/>
</dbReference>
<evidence type="ECO:0000313" key="4">
    <source>
        <dbReference type="Proteomes" id="UP000024533"/>
    </source>
</evidence>
<protein>
    <recommendedName>
        <fullName evidence="2">AP complex mu/sigma subunit domain-containing protein</fullName>
    </recommendedName>
</protein>
<dbReference type="Gene3D" id="3.40.1000.50">
    <property type="entry name" value="Repressor of RNA polymerase III transcription Maf1"/>
    <property type="match status" value="1"/>
</dbReference>
<name>A0A059J440_TRIIM</name>
<dbReference type="PANTHER" id="PTHR22504">
    <property type="entry name" value="REPRESSOR OF RNA POLYMERASE III TRANSCRIPTION MAF1"/>
    <property type="match status" value="1"/>
</dbReference>
<dbReference type="GO" id="GO:0005634">
    <property type="term" value="C:nucleus"/>
    <property type="evidence" value="ECO:0007669"/>
    <property type="project" value="TreeGrafter"/>
</dbReference>
<accession>A0A059J440</accession>
<dbReference type="FunFam" id="3.40.1000.50:FF:000004">
    <property type="entry name" value="Repressor of RNA polymerase III transcription MAF1"/>
    <property type="match status" value="1"/>
</dbReference>
<dbReference type="GO" id="GO:0016480">
    <property type="term" value="P:negative regulation of transcription by RNA polymerase III"/>
    <property type="evidence" value="ECO:0007669"/>
    <property type="project" value="InterPro"/>
</dbReference>
<evidence type="ECO:0000313" key="3">
    <source>
        <dbReference type="EMBL" id="KDB22453.1"/>
    </source>
</evidence>
<dbReference type="Gene3D" id="3.30.450.60">
    <property type="match status" value="1"/>
</dbReference>